<evidence type="ECO:0000259" key="1">
    <source>
        <dbReference type="Pfam" id="PF25638"/>
    </source>
</evidence>
<dbReference type="AlphaFoldDB" id="A0A0H3B5K6"/>
<proteinExistence type="predicted"/>
<accession>A0A0H3B5K6</accession>
<dbReference type="Pfam" id="PF25638">
    <property type="entry name" value="DUF5983_N"/>
    <property type="match status" value="1"/>
</dbReference>
<feature type="domain" description="YeeW-like" evidence="1">
    <location>
        <begin position="4"/>
        <end position="30"/>
    </location>
</feature>
<dbReference type="InterPro" id="IPR057653">
    <property type="entry name" value="YeeW-like_dom"/>
</dbReference>
<evidence type="ECO:0000313" key="2">
    <source>
        <dbReference type="EMBL" id="ACA69401.1"/>
    </source>
</evidence>
<dbReference type="KEGG" id="ypy:YPK_3130"/>
<dbReference type="EMBL" id="CP000950">
    <property type="protein sequence ID" value="ACA69401.1"/>
    <property type="molecule type" value="Genomic_DNA"/>
</dbReference>
<reference evidence="2" key="1">
    <citation type="submission" date="2008-02" db="EMBL/GenBank/DDBJ databases">
        <title>Complete sequence of Yersinia pseudotuberculosis YPIII.</title>
        <authorList>
            <consortium name="US DOE Joint Genome Institute"/>
            <person name="Challacombe J.F."/>
            <person name="Bruce D."/>
            <person name="Detter J.C."/>
            <person name="Green L."/>
            <person name="Land M."/>
            <person name="Munk C."/>
            <person name="Lindler L.E."/>
            <person name="Nikolich M.P."/>
            <person name="Brettin T."/>
        </authorList>
    </citation>
    <scope>NUCLEOTIDE SEQUENCE</scope>
    <source>
        <strain evidence="2">YPIII</strain>
    </source>
</reference>
<name>A0A0H3B5K6_YERPY</name>
<protein>
    <recommendedName>
        <fullName evidence="1">YeeW-like domain-containing protein</fullName>
    </recommendedName>
</protein>
<sequence>MKISMNIEVDGINVLALNMGKIAVEVDGVIVA</sequence>
<gene>
    <name evidence="2" type="ordered locus">YPK_3130</name>
</gene>
<organism evidence="2">
    <name type="scientific">Yersinia pseudotuberculosis serotype O:3 (strain YPIII)</name>
    <dbReference type="NCBI Taxonomy" id="502800"/>
    <lineage>
        <taxon>Bacteria</taxon>
        <taxon>Pseudomonadati</taxon>
        <taxon>Pseudomonadota</taxon>
        <taxon>Gammaproteobacteria</taxon>
        <taxon>Enterobacterales</taxon>
        <taxon>Yersiniaceae</taxon>
        <taxon>Yersinia</taxon>
    </lineage>
</organism>